<dbReference type="InterPro" id="IPR036010">
    <property type="entry name" value="2Fe-2S_ferredoxin-like_sf"/>
</dbReference>
<dbReference type="OrthoDB" id="9796486at2"/>
<dbReference type="Gene3D" id="2.40.30.10">
    <property type="entry name" value="Translation factors"/>
    <property type="match status" value="1"/>
</dbReference>
<evidence type="ECO:0000313" key="4">
    <source>
        <dbReference type="EMBL" id="TDU32669.1"/>
    </source>
</evidence>
<dbReference type="SUPFAM" id="SSF54292">
    <property type="entry name" value="2Fe-2S ferredoxin-like"/>
    <property type="match status" value="1"/>
</dbReference>
<dbReference type="Proteomes" id="UP000295341">
    <property type="component" value="Unassembled WGS sequence"/>
</dbReference>
<keyword evidence="1" id="KW-1133">Transmembrane helix</keyword>
<dbReference type="Gene3D" id="3.10.20.30">
    <property type="match status" value="1"/>
</dbReference>
<dbReference type="InterPro" id="IPR008333">
    <property type="entry name" value="Cbr1-like_FAD-bd_dom"/>
</dbReference>
<dbReference type="RefSeq" id="WP_133881153.1">
    <property type="nucleotide sequence ID" value="NZ_MWIN01000001.1"/>
</dbReference>
<dbReference type="GO" id="GO:0016491">
    <property type="term" value="F:oxidoreductase activity"/>
    <property type="evidence" value="ECO:0007669"/>
    <property type="project" value="InterPro"/>
</dbReference>
<dbReference type="InterPro" id="IPR017938">
    <property type="entry name" value="Riboflavin_synthase-like_b-brl"/>
</dbReference>
<dbReference type="Gene3D" id="3.40.50.80">
    <property type="entry name" value="Nucleotide-binding domain of ferredoxin-NADP reductase (FNR) module"/>
    <property type="match status" value="1"/>
</dbReference>
<reference evidence="4 5" key="1">
    <citation type="submission" date="2019-03" db="EMBL/GenBank/DDBJ databases">
        <title>Genomic Encyclopedia of Type Strains, Phase IV (KMG-IV): sequencing the most valuable type-strain genomes for metagenomic binning, comparative biology and taxonomic classification.</title>
        <authorList>
            <person name="Goeker M."/>
        </authorList>
    </citation>
    <scope>NUCLEOTIDE SEQUENCE [LARGE SCALE GENOMIC DNA]</scope>
    <source>
        <strain evidence="4 5">DSM 26377</strain>
    </source>
</reference>
<name>A0A4S3KBG2_9GAMM</name>
<dbReference type="GO" id="GO:0051537">
    <property type="term" value="F:2 iron, 2 sulfur cluster binding"/>
    <property type="evidence" value="ECO:0007669"/>
    <property type="project" value="InterPro"/>
</dbReference>
<dbReference type="PROSITE" id="PS51384">
    <property type="entry name" value="FAD_FR"/>
    <property type="match status" value="1"/>
</dbReference>
<dbReference type="Pfam" id="PF00175">
    <property type="entry name" value="NAD_binding_1"/>
    <property type="match status" value="1"/>
</dbReference>
<feature type="transmembrane region" description="Helical" evidence="1">
    <location>
        <begin position="443"/>
        <end position="463"/>
    </location>
</feature>
<protein>
    <recommendedName>
        <fullName evidence="6">FAD-binding oxidoreductase</fullName>
    </recommendedName>
</protein>
<dbReference type="SUPFAM" id="SSF63380">
    <property type="entry name" value="Riboflavin synthase domain-like"/>
    <property type="match status" value="1"/>
</dbReference>
<evidence type="ECO:0000259" key="3">
    <source>
        <dbReference type="PROSITE" id="PS51384"/>
    </source>
</evidence>
<dbReference type="Pfam" id="PF00111">
    <property type="entry name" value="Fer2"/>
    <property type="match status" value="1"/>
</dbReference>
<dbReference type="SUPFAM" id="SSF52343">
    <property type="entry name" value="Ferredoxin reductase-like, C-terminal NADP-linked domain"/>
    <property type="match status" value="1"/>
</dbReference>
<dbReference type="PROSITE" id="PS00197">
    <property type="entry name" value="2FE2S_FER_1"/>
    <property type="match status" value="1"/>
</dbReference>
<comment type="caution">
    <text evidence="4">The sequence shown here is derived from an EMBL/GenBank/DDBJ whole genome shotgun (WGS) entry which is preliminary data.</text>
</comment>
<dbReference type="InterPro" id="IPR006058">
    <property type="entry name" value="2Fe2S_fd_BS"/>
</dbReference>
<dbReference type="InterPro" id="IPR017927">
    <property type="entry name" value="FAD-bd_FR_type"/>
</dbReference>
<dbReference type="InterPro" id="IPR012349">
    <property type="entry name" value="Split_barrel_FMN-bd"/>
</dbReference>
<sequence length="683" mass="74806">MIEEQARTPVSPWHAGEITMQRSVGVAERMQELGKRVVRDHLIEQHRQFYPQLPFIVLGAVDPDAEVWATLRAAPPGFLQSPDPSRLHAALGRDPDDPAEAGLHDGASIGLLGIELHSRRRNRLNGVIRRGADASGFDIEVGQSYGNCPQYIQLRDFRFVPPAEADGTVESFEQLDGRALEMVTSADTFFVASYVVDAQGRKQVDVSHRGGRAGFVRVDGQGVLTIPDFAGNLFFNTLGNMLVNPRAGLVFVDFETGDLLQITGDTDVLLDSPETEAFQGAERLWKLKPRRILLRRAALPLRWQFQRDGWSPNSLMTGNWNETAERLRAAELAHRWRPFRVAGIVDEADGIRSLQLEPSDGIGLPRHEAGQFLPIRLQLPNSETPTLRSYTLSSAPSDGTYRISVKRIGQMSTHLHGLRVGDELEAKAPDGLFTIDAKERRPAVLLAAGIGITPILAMLRHVVYEGLRTRRVRKTHVFYATRTLQDRAFDRELSALVDEAGGAVSLVRVLSHAAGAAAQEHVGRIDVALLKNRLPFDDYDFYVCGPAQFSQDLYDGLRTLNVSDRRIHAEAFGPAGIVRTPDAGSAPELGTPSTTPVPIVFEKSGKEARWTPGGGSLLELAESRGLAPEFSCRAGSCGSCRTRLLEGEVAYLKPISAKLAPGEVLLCCAVPSASSPERVRLDV</sequence>
<dbReference type="PROSITE" id="PS51085">
    <property type="entry name" value="2FE2S_FER_2"/>
    <property type="match status" value="1"/>
</dbReference>
<keyword evidence="1" id="KW-0812">Transmembrane</keyword>
<dbReference type="PANTHER" id="PTHR42815:SF2">
    <property type="entry name" value="FAD-BINDING, PUTATIVE (AFU_ORTHOLOGUE AFUA_6G07600)-RELATED"/>
    <property type="match status" value="1"/>
</dbReference>
<dbReference type="Pfam" id="PF00970">
    <property type="entry name" value="FAD_binding_6"/>
    <property type="match status" value="1"/>
</dbReference>
<dbReference type="CDD" id="cd00207">
    <property type="entry name" value="fer2"/>
    <property type="match status" value="1"/>
</dbReference>
<dbReference type="InterPro" id="IPR001041">
    <property type="entry name" value="2Fe-2S_ferredoxin-type"/>
</dbReference>
<dbReference type="EMBL" id="SOBT01000008">
    <property type="protein sequence ID" value="TDU32669.1"/>
    <property type="molecule type" value="Genomic_DNA"/>
</dbReference>
<dbReference type="CDD" id="cd06184">
    <property type="entry name" value="flavohem_like_fad_nad_binding"/>
    <property type="match status" value="1"/>
</dbReference>
<feature type="domain" description="FAD-binding FR-type" evidence="3">
    <location>
        <begin position="334"/>
        <end position="436"/>
    </location>
</feature>
<feature type="domain" description="2Fe-2S ferredoxin-type" evidence="2">
    <location>
        <begin position="595"/>
        <end position="683"/>
    </location>
</feature>
<keyword evidence="1" id="KW-0472">Membrane</keyword>
<dbReference type="InterPro" id="IPR012675">
    <property type="entry name" value="Beta-grasp_dom_sf"/>
</dbReference>
<evidence type="ECO:0000313" key="5">
    <source>
        <dbReference type="Proteomes" id="UP000295341"/>
    </source>
</evidence>
<organism evidence="4 5">
    <name type="scientific">Panacagrimonas perspica</name>
    <dbReference type="NCBI Taxonomy" id="381431"/>
    <lineage>
        <taxon>Bacteria</taxon>
        <taxon>Pseudomonadati</taxon>
        <taxon>Pseudomonadota</taxon>
        <taxon>Gammaproteobacteria</taxon>
        <taxon>Nevskiales</taxon>
        <taxon>Nevskiaceae</taxon>
        <taxon>Panacagrimonas</taxon>
    </lineage>
</organism>
<dbReference type="AlphaFoldDB" id="A0A4S3KBG2"/>
<proteinExistence type="predicted"/>
<dbReference type="PANTHER" id="PTHR42815">
    <property type="entry name" value="FAD-BINDING, PUTATIVE (AFU_ORTHOLOGUE AFUA_6G07600)-RELATED"/>
    <property type="match status" value="1"/>
</dbReference>
<evidence type="ECO:0008006" key="6">
    <source>
        <dbReference type="Google" id="ProtNLM"/>
    </source>
</evidence>
<evidence type="ECO:0000256" key="1">
    <source>
        <dbReference type="SAM" id="Phobius"/>
    </source>
</evidence>
<dbReference type="Gene3D" id="2.30.110.10">
    <property type="entry name" value="Electron Transport, Fmn-binding Protein, Chain A"/>
    <property type="match status" value="1"/>
</dbReference>
<dbReference type="SUPFAM" id="SSF50475">
    <property type="entry name" value="FMN-binding split barrel"/>
    <property type="match status" value="1"/>
</dbReference>
<accession>A0A4S3KBG2</accession>
<dbReference type="InterPro" id="IPR001433">
    <property type="entry name" value="OxRdtase_FAD/NAD-bd"/>
</dbReference>
<gene>
    <name evidence="4" type="ORF">DFR24_2069</name>
</gene>
<keyword evidence="5" id="KW-1185">Reference proteome</keyword>
<dbReference type="InterPro" id="IPR039261">
    <property type="entry name" value="FNR_nucleotide-bd"/>
</dbReference>
<evidence type="ECO:0000259" key="2">
    <source>
        <dbReference type="PROSITE" id="PS51085"/>
    </source>
</evidence>
<dbReference type="PRINTS" id="PR00409">
    <property type="entry name" value="PHDIOXRDTASE"/>
</dbReference>